<evidence type="ECO:0000313" key="2">
    <source>
        <dbReference type="EMBL" id="UQX89709.1"/>
    </source>
</evidence>
<dbReference type="InterPro" id="IPR050471">
    <property type="entry name" value="AB_hydrolase"/>
</dbReference>
<gene>
    <name evidence="2" type="ORF">M6D93_06825</name>
</gene>
<dbReference type="EMBL" id="CP097332">
    <property type="protein sequence ID" value="UQX89709.1"/>
    <property type="molecule type" value="Genomic_DNA"/>
</dbReference>
<name>A0ABY4R415_9ACTN</name>
<dbReference type="GO" id="GO:0016787">
    <property type="term" value="F:hydrolase activity"/>
    <property type="evidence" value="ECO:0007669"/>
    <property type="project" value="UniProtKB-KW"/>
</dbReference>
<evidence type="ECO:0000259" key="1">
    <source>
        <dbReference type="Pfam" id="PF12697"/>
    </source>
</evidence>
<keyword evidence="3" id="KW-1185">Reference proteome</keyword>
<sequence length="289" mass="30787">MRRTVDLASGPLAVLDTAERVGASIGLDDELTPQPIVLLVPGYTGSKEDFLPLLRPFRDHDYRAVAIDQRGQYESGWAADPAGYRIDALAADLVELAATLSTQSPAASRSVHLVGHSFGGLVGRAAAIAKPGLFASFTLLSSGPGVIGGRRRRTLDSGEPVLARDGMAGLWEHMASVSRADPTFVDLPVDVARFLQRRFLANDPVGLQVMGEELRTERDRTDELRRTGLPLLVLHGVDDDAWPPAVQAEMATRLGARYVVVPAAAHSPAVENPAATMAALANFLNAVQA</sequence>
<dbReference type="Proteomes" id="UP001056336">
    <property type="component" value="Chromosome"/>
</dbReference>
<dbReference type="PANTHER" id="PTHR43433:SF5">
    <property type="entry name" value="AB HYDROLASE-1 DOMAIN-CONTAINING PROTEIN"/>
    <property type="match status" value="1"/>
</dbReference>
<dbReference type="Gene3D" id="3.40.50.1820">
    <property type="entry name" value="alpha/beta hydrolase"/>
    <property type="match status" value="1"/>
</dbReference>
<dbReference type="Pfam" id="PF12697">
    <property type="entry name" value="Abhydrolase_6"/>
    <property type="match status" value="1"/>
</dbReference>
<dbReference type="InterPro" id="IPR029058">
    <property type="entry name" value="AB_hydrolase_fold"/>
</dbReference>
<protein>
    <submittedName>
        <fullName evidence="2">Alpha/beta hydrolase</fullName>
    </submittedName>
</protein>
<proteinExistence type="predicted"/>
<organism evidence="2 3">
    <name type="scientific">Jatrophihabitans telluris</name>
    <dbReference type="NCBI Taxonomy" id="2038343"/>
    <lineage>
        <taxon>Bacteria</taxon>
        <taxon>Bacillati</taxon>
        <taxon>Actinomycetota</taxon>
        <taxon>Actinomycetes</taxon>
        <taxon>Jatrophihabitantales</taxon>
        <taxon>Jatrophihabitantaceae</taxon>
        <taxon>Jatrophihabitans</taxon>
    </lineage>
</organism>
<dbReference type="RefSeq" id="WP_249773605.1">
    <property type="nucleotide sequence ID" value="NZ_CP097332.1"/>
</dbReference>
<dbReference type="SUPFAM" id="SSF53474">
    <property type="entry name" value="alpha/beta-Hydrolases"/>
    <property type="match status" value="1"/>
</dbReference>
<keyword evidence="2" id="KW-0378">Hydrolase</keyword>
<evidence type="ECO:0000313" key="3">
    <source>
        <dbReference type="Proteomes" id="UP001056336"/>
    </source>
</evidence>
<reference evidence="2" key="1">
    <citation type="journal article" date="2018" name="Int. J. Syst. Evol. Microbiol.">
        <title>Jatrophihabitans telluris sp. nov., isolated from sediment soil of lava forest wetlands and the emended description of the genus Jatrophihabitans.</title>
        <authorList>
            <person name="Lee K.C."/>
            <person name="Suh M.K."/>
            <person name="Eom M.K."/>
            <person name="Kim K.K."/>
            <person name="Kim J.S."/>
            <person name="Kim D.S."/>
            <person name="Ko S.H."/>
            <person name="Shin Y.K."/>
            <person name="Lee J.S."/>
        </authorList>
    </citation>
    <scope>NUCLEOTIDE SEQUENCE</scope>
    <source>
        <strain evidence="2">N237</strain>
    </source>
</reference>
<dbReference type="InterPro" id="IPR000073">
    <property type="entry name" value="AB_hydrolase_1"/>
</dbReference>
<reference evidence="2" key="2">
    <citation type="submission" date="2022-05" db="EMBL/GenBank/DDBJ databases">
        <authorList>
            <person name="Kim J.-S."/>
            <person name="Lee K."/>
            <person name="Suh M."/>
            <person name="Eom M."/>
            <person name="Kim J.-S."/>
            <person name="Kim D.-S."/>
            <person name="Ko S.-H."/>
            <person name="Shin Y."/>
            <person name="Lee J.-S."/>
        </authorList>
    </citation>
    <scope>NUCLEOTIDE SEQUENCE</scope>
    <source>
        <strain evidence="2">N237</strain>
    </source>
</reference>
<accession>A0ABY4R415</accession>
<dbReference type="PANTHER" id="PTHR43433">
    <property type="entry name" value="HYDROLASE, ALPHA/BETA FOLD FAMILY PROTEIN"/>
    <property type="match status" value="1"/>
</dbReference>
<feature type="domain" description="AB hydrolase-1" evidence="1">
    <location>
        <begin position="37"/>
        <end position="278"/>
    </location>
</feature>